<dbReference type="InterPro" id="IPR009057">
    <property type="entry name" value="Homeodomain-like_sf"/>
</dbReference>
<comment type="caution">
    <text evidence="4">The sequence shown here is derived from an EMBL/GenBank/DDBJ whole genome shotgun (WGS) entry which is preliminary data.</text>
</comment>
<organism evidence="4 5">
    <name type="scientific">Antrihabitans cavernicola</name>
    <dbReference type="NCBI Taxonomy" id="2495913"/>
    <lineage>
        <taxon>Bacteria</taxon>
        <taxon>Bacillati</taxon>
        <taxon>Actinomycetota</taxon>
        <taxon>Actinomycetes</taxon>
        <taxon>Mycobacteriales</taxon>
        <taxon>Nocardiaceae</taxon>
        <taxon>Antrihabitans</taxon>
    </lineage>
</organism>
<dbReference type="PRINTS" id="PR00455">
    <property type="entry name" value="HTHTETR"/>
</dbReference>
<proteinExistence type="predicted"/>
<dbReference type="SUPFAM" id="SSF46689">
    <property type="entry name" value="Homeodomain-like"/>
    <property type="match status" value="1"/>
</dbReference>
<feature type="domain" description="HTH tetR-type" evidence="3">
    <location>
        <begin position="1"/>
        <end position="61"/>
    </location>
</feature>
<evidence type="ECO:0000259" key="3">
    <source>
        <dbReference type="PROSITE" id="PS50977"/>
    </source>
</evidence>
<evidence type="ECO:0000256" key="2">
    <source>
        <dbReference type="PROSITE-ProRule" id="PRU00335"/>
    </source>
</evidence>
<evidence type="ECO:0000313" key="5">
    <source>
        <dbReference type="Proteomes" id="UP000322244"/>
    </source>
</evidence>
<dbReference type="Pfam" id="PF00440">
    <property type="entry name" value="TetR_N"/>
    <property type="match status" value="1"/>
</dbReference>
<dbReference type="RefSeq" id="WP_149430245.1">
    <property type="nucleotide sequence ID" value="NZ_VLNY01000004.1"/>
</dbReference>
<reference evidence="4 5" key="1">
    <citation type="submission" date="2019-07" db="EMBL/GenBank/DDBJ databases">
        <title>Rhodococcus cavernicolus sp. nov., isolated from a cave.</title>
        <authorList>
            <person name="Lee S.D."/>
        </authorList>
    </citation>
    <scope>NUCLEOTIDE SEQUENCE [LARGE SCALE GENOMIC DNA]</scope>
    <source>
        <strain evidence="4 5">C1-24</strain>
    </source>
</reference>
<name>A0A5A7SAP0_9NOCA</name>
<evidence type="ECO:0000313" key="4">
    <source>
        <dbReference type="EMBL" id="KAA0022986.1"/>
    </source>
</evidence>
<accession>A0A5A7SAP0</accession>
<dbReference type="PANTHER" id="PTHR30055">
    <property type="entry name" value="HTH-TYPE TRANSCRIPTIONAL REGULATOR RUTR"/>
    <property type="match status" value="1"/>
</dbReference>
<dbReference type="PANTHER" id="PTHR30055:SF219">
    <property type="entry name" value="TRANSCRIPTIONAL REGULATORY PROTEIN"/>
    <property type="match status" value="1"/>
</dbReference>
<evidence type="ECO:0000256" key="1">
    <source>
        <dbReference type="ARBA" id="ARBA00023125"/>
    </source>
</evidence>
<dbReference type="InterPro" id="IPR050109">
    <property type="entry name" value="HTH-type_TetR-like_transc_reg"/>
</dbReference>
<gene>
    <name evidence="4" type="ORF">FOY51_10825</name>
</gene>
<dbReference type="GO" id="GO:0003700">
    <property type="term" value="F:DNA-binding transcription factor activity"/>
    <property type="evidence" value="ECO:0007669"/>
    <property type="project" value="TreeGrafter"/>
</dbReference>
<dbReference type="GO" id="GO:0000976">
    <property type="term" value="F:transcription cis-regulatory region binding"/>
    <property type="evidence" value="ECO:0007669"/>
    <property type="project" value="TreeGrafter"/>
</dbReference>
<protein>
    <submittedName>
        <fullName evidence="4">TetR/AcrR family transcriptional regulator</fullName>
    </submittedName>
</protein>
<keyword evidence="5" id="KW-1185">Reference proteome</keyword>
<dbReference type="AlphaFoldDB" id="A0A5A7SAP0"/>
<dbReference type="EMBL" id="VLNY01000004">
    <property type="protein sequence ID" value="KAA0022986.1"/>
    <property type="molecule type" value="Genomic_DNA"/>
</dbReference>
<dbReference type="OrthoDB" id="2356263at2"/>
<sequence length="190" mass="20186">MGNREDLMAGARKAILEHGLANTTARDIATAAGVSLAAIGYHFGSKDRLITEALNESLGSGIGDAMETLIRDTGATQSLPEAFAATWNGMRDVLERNRDGLMLSFENGSRIARSPEAQQHMTNSIGGVYDDLAAVVRTTHPDLNSEQARSIAQLYFVLLQGFATLSLLTPEGELPDGDDLARAVAALSGR</sequence>
<dbReference type="InterPro" id="IPR001647">
    <property type="entry name" value="HTH_TetR"/>
</dbReference>
<keyword evidence="1 2" id="KW-0238">DNA-binding</keyword>
<feature type="DNA-binding region" description="H-T-H motif" evidence="2">
    <location>
        <begin position="24"/>
        <end position="43"/>
    </location>
</feature>
<dbReference type="Proteomes" id="UP000322244">
    <property type="component" value="Unassembled WGS sequence"/>
</dbReference>
<dbReference type="PROSITE" id="PS50977">
    <property type="entry name" value="HTH_TETR_2"/>
    <property type="match status" value="1"/>
</dbReference>
<dbReference type="Gene3D" id="1.10.357.10">
    <property type="entry name" value="Tetracycline Repressor, domain 2"/>
    <property type="match status" value="1"/>
</dbReference>